<sequence length="150" mass="16589">MFIQTDRFCNYQRQARKVTVVEAALSSVRCVKWQLSCCQRNCPANSYRRSSLLGDSAVSICPPEPPYSYSPEMCSSQALMSQAKRAEAPSPGRKHFPLSLTAGKEGCKVRGRYAPVMGFRMLFLIRLEVIEDRRSPASFGVARGCSGAGQ</sequence>
<organism evidence="1 2">
    <name type="scientific">Parathielavia appendiculata</name>
    <dbReference type="NCBI Taxonomy" id="2587402"/>
    <lineage>
        <taxon>Eukaryota</taxon>
        <taxon>Fungi</taxon>
        <taxon>Dikarya</taxon>
        <taxon>Ascomycota</taxon>
        <taxon>Pezizomycotina</taxon>
        <taxon>Sordariomycetes</taxon>
        <taxon>Sordariomycetidae</taxon>
        <taxon>Sordariales</taxon>
        <taxon>Chaetomiaceae</taxon>
        <taxon>Parathielavia</taxon>
    </lineage>
</organism>
<reference evidence="1" key="2">
    <citation type="submission" date="2023-05" db="EMBL/GenBank/DDBJ databases">
        <authorList>
            <consortium name="Lawrence Berkeley National Laboratory"/>
            <person name="Steindorff A."/>
            <person name="Hensen N."/>
            <person name="Bonometti L."/>
            <person name="Westerberg I."/>
            <person name="Brannstrom I.O."/>
            <person name="Guillou S."/>
            <person name="Cros-Aarteil S."/>
            <person name="Calhoun S."/>
            <person name="Haridas S."/>
            <person name="Kuo A."/>
            <person name="Mondo S."/>
            <person name="Pangilinan J."/>
            <person name="Riley R."/>
            <person name="Labutti K."/>
            <person name="Andreopoulos B."/>
            <person name="Lipzen A."/>
            <person name="Chen C."/>
            <person name="Yanf M."/>
            <person name="Daum C."/>
            <person name="Ng V."/>
            <person name="Clum A."/>
            <person name="Ohm R."/>
            <person name="Martin F."/>
            <person name="Silar P."/>
            <person name="Natvig D."/>
            <person name="Lalanne C."/>
            <person name="Gautier V."/>
            <person name="Ament-Velasquez S.L."/>
            <person name="Kruys A."/>
            <person name="Hutchinson M.I."/>
            <person name="Powell A.J."/>
            <person name="Barry K."/>
            <person name="Miller A.N."/>
            <person name="Grigoriev I.V."/>
            <person name="Debuchy R."/>
            <person name="Gladieux P."/>
            <person name="Thoren M.H."/>
            <person name="Johannesson H."/>
        </authorList>
    </citation>
    <scope>NUCLEOTIDE SEQUENCE</scope>
    <source>
        <strain evidence="1">CBS 731.68</strain>
    </source>
</reference>
<dbReference type="GeneID" id="87823205"/>
<accession>A0AAN6TS10</accession>
<proteinExistence type="predicted"/>
<evidence type="ECO:0000313" key="1">
    <source>
        <dbReference type="EMBL" id="KAK4119622.1"/>
    </source>
</evidence>
<dbReference type="AlphaFoldDB" id="A0AAN6TS10"/>
<protein>
    <submittedName>
        <fullName evidence="1">Uncharacterized protein</fullName>
    </submittedName>
</protein>
<name>A0AAN6TS10_9PEZI</name>
<evidence type="ECO:0000313" key="2">
    <source>
        <dbReference type="Proteomes" id="UP001302602"/>
    </source>
</evidence>
<dbReference type="EMBL" id="MU853246">
    <property type="protein sequence ID" value="KAK4119622.1"/>
    <property type="molecule type" value="Genomic_DNA"/>
</dbReference>
<reference evidence="1" key="1">
    <citation type="journal article" date="2023" name="Mol. Phylogenet. Evol.">
        <title>Genome-scale phylogeny and comparative genomics of the fungal order Sordariales.</title>
        <authorList>
            <person name="Hensen N."/>
            <person name="Bonometti L."/>
            <person name="Westerberg I."/>
            <person name="Brannstrom I.O."/>
            <person name="Guillou S."/>
            <person name="Cros-Aarteil S."/>
            <person name="Calhoun S."/>
            <person name="Haridas S."/>
            <person name="Kuo A."/>
            <person name="Mondo S."/>
            <person name="Pangilinan J."/>
            <person name="Riley R."/>
            <person name="LaButti K."/>
            <person name="Andreopoulos B."/>
            <person name="Lipzen A."/>
            <person name="Chen C."/>
            <person name="Yan M."/>
            <person name="Daum C."/>
            <person name="Ng V."/>
            <person name="Clum A."/>
            <person name="Steindorff A."/>
            <person name="Ohm R.A."/>
            <person name="Martin F."/>
            <person name="Silar P."/>
            <person name="Natvig D.O."/>
            <person name="Lalanne C."/>
            <person name="Gautier V."/>
            <person name="Ament-Velasquez S.L."/>
            <person name="Kruys A."/>
            <person name="Hutchinson M.I."/>
            <person name="Powell A.J."/>
            <person name="Barry K."/>
            <person name="Miller A.N."/>
            <person name="Grigoriev I.V."/>
            <person name="Debuchy R."/>
            <person name="Gladieux P."/>
            <person name="Hiltunen Thoren M."/>
            <person name="Johannesson H."/>
        </authorList>
    </citation>
    <scope>NUCLEOTIDE SEQUENCE</scope>
    <source>
        <strain evidence="1">CBS 731.68</strain>
    </source>
</reference>
<keyword evidence="2" id="KW-1185">Reference proteome</keyword>
<gene>
    <name evidence="1" type="ORF">N657DRAFT_250584</name>
</gene>
<dbReference type="RefSeq" id="XP_062643395.1">
    <property type="nucleotide sequence ID" value="XM_062786439.1"/>
</dbReference>
<dbReference type="Proteomes" id="UP001302602">
    <property type="component" value="Unassembled WGS sequence"/>
</dbReference>
<comment type="caution">
    <text evidence="1">The sequence shown here is derived from an EMBL/GenBank/DDBJ whole genome shotgun (WGS) entry which is preliminary data.</text>
</comment>